<dbReference type="PANTHER" id="PTHR23150">
    <property type="entry name" value="SULFATASE MODIFYING FACTOR 1, 2"/>
    <property type="match status" value="1"/>
</dbReference>
<proteinExistence type="predicted"/>
<organism evidence="2">
    <name type="scientific">Candidatus Kentrum sp. LFY</name>
    <dbReference type="NCBI Taxonomy" id="2126342"/>
    <lineage>
        <taxon>Bacteria</taxon>
        <taxon>Pseudomonadati</taxon>
        <taxon>Pseudomonadota</taxon>
        <taxon>Gammaproteobacteria</taxon>
        <taxon>Candidatus Kentrum</taxon>
    </lineage>
</organism>
<feature type="domain" description="Sulfatase-modifying factor enzyme-like" evidence="1">
    <location>
        <begin position="468"/>
        <end position="703"/>
    </location>
</feature>
<dbReference type="Gene3D" id="3.90.1580.10">
    <property type="entry name" value="paralog of FGE (formylglycine-generating enzyme)"/>
    <property type="match status" value="1"/>
</dbReference>
<accession>A0A450UEH7</accession>
<dbReference type="PANTHER" id="PTHR23150:SF35">
    <property type="entry name" value="BLL6746 PROTEIN"/>
    <property type="match status" value="1"/>
</dbReference>
<dbReference type="GO" id="GO:0120147">
    <property type="term" value="F:formylglycine-generating oxidase activity"/>
    <property type="evidence" value="ECO:0007669"/>
    <property type="project" value="TreeGrafter"/>
</dbReference>
<dbReference type="InterPro" id="IPR042095">
    <property type="entry name" value="SUMF_sf"/>
</dbReference>
<protein>
    <submittedName>
        <fullName evidence="2">Formylglycine-generating enzyme, required for sulfatase activity, contains SUMF1/FGE domain</fullName>
    </submittedName>
</protein>
<evidence type="ECO:0000313" key="2">
    <source>
        <dbReference type="EMBL" id="VFJ90908.1"/>
    </source>
</evidence>
<dbReference type="InterPro" id="IPR016187">
    <property type="entry name" value="CTDL_fold"/>
</dbReference>
<dbReference type="InterPro" id="IPR051043">
    <property type="entry name" value="Sulfatase_Mod_Factor_Kinase"/>
</dbReference>
<name>A0A450UEH7_9GAMM</name>
<dbReference type="Pfam" id="PF03781">
    <property type="entry name" value="FGE-sulfatase"/>
    <property type="match status" value="1"/>
</dbReference>
<reference evidence="2" key="1">
    <citation type="submission" date="2019-02" db="EMBL/GenBank/DDBJ databases">
        <authorList>
            <person name="Gruber-Vodicka R. H."/>
            <person name="Seah K. B. B."/>
        </authorList>
    </citation>
    <scope>NUCLEOTIDE SEQUENCE</scope>
    <source>
        <strain evidence="2">BECK_M7</strain>
    </source>
</reference>
<evidence type="ECO:0000259" key="1">
    <source>
        <dbReference type="Pfam" id="PF03781"/>
    </source>
</evidence>
<dbReference type="SUPFAM" id="SSF56436">
    <property type="entry name" value="C-type lectin-like"/>
    <property type="match status" value="1"/>
</dbReference>
<dbReference type="EMBL" id="CAADFF010000022">
    <property type="protein sequence ID" value="VFJ90908.1"/>
    <property type="molecule type" value="Genomic_DNA"/>
</dbReference>
<dbReference type="InterPro" id="IPR005532">
    <property type="entry name" value="SUMF_dom"/>
</dbReference>
<gene>
    <name evidence="2" type="ORF">BECKLFY1418B_GA0070995_102213</name>
</gene>
<dbReference type="AlphaFoldDB" id="A0A450UEH7"/>
<sequence length="705" mass="79975">MSEVTFISSKWLSPLLKKLIPLDRKRSVGLRGKIAQELDALSDTFGPVLDLVSCYVEPFCQDHSPTDDPKDRRPISHIRAPVFSTINTFLKGDSSRFTDSSRRMFVLSDPGMGKTSLLMMIKLTHLAGFWPQGYDCLLLKLGKDTLDVVWQHSDKTNTVLLLDALDEDPLALGNVEKRLLEILEAAGDYYRVIVSCRTRSLFSAATYPSDYPGEIRIGDHACLLAFLNTFDYEQVVDYLTKRFPHHLCDILVHCSDSLRREARHLVDEMGAQCFSPLLLAHIDDIMAVWLRKSDPYSLYLALFHGWIAREEARLYKLRRKKLGNPLDRRDLWTLFTTIAVFLQRRGEHSLSRAALYQLENDFSPPVANLDSLAYFDTGDRSLLNRNTAGDFRFIHCSIQEFLVAHSILIGQTDIIGDAIPVTDQILMFLKAANVMDLDLPKRLNSTQPLTPTPGFHFYDRMKDGSRGPAMQPIPAGEFLMGSPEGEGDKNEHPQHRVRIMAPFALGTWPVTFEEYDIFCTATGRKKPHDQGWGRKRHPVINVSWQDALDYCAWLSEKTGHHYRLPSEAEWEYAARAGTRTRYWWGDEFDDGSSGAHRANCDVDGSVSDVRQTSLVGSFPPNPFGLYDTAGNVREWTADCWHDNYQNAPSDGSIWMKEDLGDCGQRVVRGGSWNNGPQELRSASRGRYYTSDVTYTLLGFRLAREL</sequence>